<name>A0A8J2JSX5_9HEXA</name>
<dbReference type="AlphaFoldDB" id="A0A8J2JSX5"/>
<gene>
    <name evidence="1" type="ORF">AFUS01_LOCUS14599</name>
</gene>
<accession>A0A8J2JSX5</accession>
<sequence length="142" mass="16063">MVRRGRKLNRVPTGYRRVTCHCRQQTAILYRGDPGIDLPFCCASWSCRLEGKTGRKFLPLTRVQQQDVLNTFKDQVASSKIIVKVKPGPNSGKVEFLSIRLVEQEANKDFEVVVEEEVAIPECESESQLEPSLQIPNTTDTN</sequence>
<evidence type="ECO:0000313" key="2">
    <source>
        <dbReference type="Proteomes" id="UP000708208"/>
    </source>
</evidence>
<reference evidence="1" key="1">
    <citation type="submission" date="2021-06" db="EMBL/GenBank/DDBJ databases">
        <authorList>
            <person name="Hodson N. C."/>
            <person name="Mongue J. A."/>
            <person name="Jaron S. K."/>
        </authorList>
    </citation>
    <scope>NUCLEOTIDE SEQUENCE</scope>
</reference>
<proteinExistence type="predicted"/>
<comment type="caution">
    <text evidence="1">The sequence shown here is derived from an EMBL/GenBank/DDBJ whole genome shotgun (WGS) entry which is preliminary data.</text>
</comment>
<protein>
    <submittedName>
        <fullName evidence="1">Uncharacterized protein</fullName>
    </submittedName>
</protein>
<organism evidence="1 2">
    <name type="scientific">Allacma fusca</name>
    <dbReference type="NCBI Taxonomy" id="39272"/>
    <lineage>
        <taxon>Eukaryota</taxon>
        <taxon>Metazoa</taxon>
        <taxon>Ecdysozoa</taxon>
        <taxon>Arthropoda</taxon>
        <taxon>Hexapoda</taxon>
        <taxon>Collembola</taxon>
        <taxon>Symphypleona</taxon>
        <taxon>Sminthuridae</taxon>
        <taxon>Allacma</taxon>
    </lineage>
</organism>
<dbReference type="Proteomes" id="UP000708208">
    <property type="component" value="Unassembled WGS sequence"/>
</dbReference>
<keyword evidence="2" id="KW-1185">Reference proteome</keyword>
<dbReference type="EMBL" id="CAJVCH010125009">
    <property type="protein sequence ID" value="CAG7725651.1"/>
    <property type="molecule type" value="Genomic_DNA"/>
</dbReference>
<evidence type="ECO:0000313" key="1">
    <source>
        <dbReference type="EMBL" id="CAG7725651.1"/>
    </source>
</evidence>